<dbReference type="PRINTS" id="PR00793">
    <property type="entry name" value="PROAMNOPTASE"/>
</dbReference>
<dbReference type="EC" id="3.5.1.101" evidence="6"/>
<keyword evidence="7" id="KW-1185">Reference proteome</keyword>
<keyword evidence="2 3" id="KW-0378">Hydrolase</keyword>
<dbReference type="EMBL" id="JACHNY010000009">
    <property type="protein sequence ID" value="MBB4619367.1"/>
    <property type="molecule type" value="Genomic_DNA"/>
</dbReference>
<proteinExistence type="inferred from homology"/>
<dbReference type="SUPFAM" id="SSF53474">
    <property type="entry name" value="alpha/beta-Hydrolases"/>
    <property type="match status" value="1"/>
</dbReference>
<feature type="domain" description="AB hydrolase-1" evidence="5">
    <location>
        <begin position="61"/>
        <end position="317"/>
    </location>
</feature>
<comment type="similarity">
    <text evidence="1 3">Belongs to the peptidase S33 family.</text>
</comment>
<evidence type="ECO:0000313" key="6">
    <source>
        <dbReference type="EMBL" id="MBB4619367.1"/>
    </source>
</evidence>
<evidence type="ECO:0000313" key="7">
    <source>
        <dbReference type="Proteomes" id="UP000574769"/>
    </source>
</evidence>
<keyword evidence="6" id="KW-0031">Aminopeptidase</keyword>
<dbReference type="PANTHER" id="PTHR43798:SF27">
    <property type="entry name" value="HYDROLASE ALPHA_BETA HYDROLASE FOLD FAMILY"/>
    <property type="match status" value="1"/>
</dbReference>
<name>A0A7W7EZ51_9SPHN</name>
<dbReference type="GO" id="GO:0016020">
    <property type="term" value="C:membrane"/>
    <property type="evidence" value="ECO:0007669"/>
    <property type="project" value="TreeGrafter"/>
</dbReference>
<dbReference type="InterPro" id="IPR000073">
    <property type="entry name" value="AB_hydrolase_1"/>
</dbReference>
<feature type="active site" evidence="4">
    <location>
        <position position="283"/>
    </location>
</feature>
<dbReference type="Gene3D" id="3.40.50.1820">
    <property type="entry name" value="alpha/beta hydrolase"/>
    <property type="match status" value="1"/>
</dbReference>
<dbReference type="PANTHER" id="PTHR43798">
    <property type="entry name" value="MONOACYLGLYCEROL LIPASE"/>
    <property type="match status" value="1"/>
</dbReference>
<dbReference type="PROSITE" id="PS51318">
    <property type="entry name" value="TAT"/>
    <property type="match status" value="1"/>
</dbReference>
<organism evidence="6 7">
    <name type="scientific">Sphingomonas abaci</name>
    <dbReference type="NCBI Taxonomy" id="237611"/>
    <lineage>
        <taxon>Bacteria</taxon>
        <taxon>Pseudomonadati</taxon>
        <taxon>Pseudomonadota</taxon>
        <taxon>Alphaproteobacteria</taxon>
        <taxon>Sphingomonadales</taxon>
        <taxon>Sphingomonadaceae</taxon>
        <taxon>Sphingomonas</taxon>
    </lineage>
</organism>
<evidence type="ECO:0000256" key="3">
    <source>
        <dbReference type="PIRNR" id="PIRNR005539"/>
    </source>
</evidence>
<dbReference type="InterPro" id="IPR006311">
    <property type="entry name" value="TAT_signal"/>
</dbReference>
<comment type="caution">
    <text evidence="6">The sequence shown here is derived from an EMBL/GenBank/DDBJ whole genome shotgun (WGS) entry which is preliminary data.</text>
</comment>
<dbReference type="GO" id="GO:0006508">
    <property type="term" value="P:proteolysis"/>
    <property type="evidence" value="ECO:0007669"/>
    <property type="project" value="InterPro"/>
</dbReference>
<sequence length="337" mass="35632">MTLSRRAVLGTLVVTGLGAGGAGHGLARTASYPAPTREAMLTVPGGRVYVRVNGDLKGSRPPLVIVHGGPGGTHNSYLPALALADTRAVILYDQLDSGRSDWPQDPANWTVTRFVDELEAVRIGLGVRRWHVCGHSWGGTIALEYGARHMRAAADPLAGLVLASPLISTRRWIADADALRATLPPATRGVLAACETSAPPASAACDAATAQFYARFNRREAASPAMAAGARERPGRGFDARLYATMWGRSEFSATGSLREYDGEPLLGRLDGARTLFLVGQYDEARPATAALFAERVPGADYGVVPGAAHSLFADRPAETLAMLRGFLARHDPAATR</sequence>
<dbReference type="InterPro" id="IPR050266">
    <property type="entry name" value="AB_hydrolase_sf"/>
</dbReference>
<keyword evidence="6" id="KW-0645">Protease</keyword>
<dbReference type="PIRSF" id="PIRSF005539">
    <property type="entry name" value="Pept_S33_TRI_F1"/>
    <property type="match status" value="1"/>
</dbReference>
<dbReference type="Pfam" id="PF00561">
    <property type="entry name" value="Abhydrolase_1"/>
    <property type="match status" value="1"/>
</dbReference>
<dbReference type="AlphaFoldDB" id="A0A7W7EZ51"/>
<evidence type="ECO:0000259" key="5">
    <source>
        <dbReference type="Pfam" id="PF00561"/>
    </source>
</evidence>
<protein>
    <submittedName>
        <fullName evidence="6">Proline iminopeptidase/L-proline amide hydrolase</fullName>
        <ecNumber evidence="6">3.4.11.5</ecNumber>
        <ecNumber evidence="6">3.5.1.101</ecNumber>
    </submittedName>
</protein>
<dbReference type="InterPro" id="IPR005945">
    <property type="entry name" value="Pro_imino_pep"/>
</dbReference>
<feature type="active site" description="Nucleophile" evidence="4">
    <location>
        <position position="136"/>
    </location>
</feature>
<dbReference type="EC" id="3.4.11.5" evidence="6"/>
<dbReference type="InterPro" id="IPR029058">
    <property type="entry name" value="AB_hydrolase_fold"/>
</dbReference>
<dbReference type="InterPro" id="IPR002410">
    <property type="entry name" value="Peptidase_S33"/>
</dbReference>
<dbReference type="GO" id="GO:0004177">
    <property type="term" value="F:aminopeptidase activity"/>
    <property type="evidence" value="ECO:0007669"/>
    <property type="project" value="UniProtKB-KW"/>
</dbReference>
<evidence type="ECO:0000256" key="2">
    <source>
        <dbReference type="ARBA" id="ARBA00022801"/>
    </source>
</evidence>
<dbReference type="RefSeq" id="WP_184116689.1">
    <property type="nucleotide sequence ID" value="NZ_JACHNY010000009.1"/>
</dbReference>
<reference evidence="6 7" key="1">
    <citation type="submission" date="2020-08" db="EMBL/GenBank/DDBJ databases">
        <title>Genomic Encyclopedia of Type Strains, Phase IV (KMG-IV): sequencing the most valuable type-strain genomes for metagenomic binning, comparative biology and taxonomic classification.</title>
        <authorList>
            <person name="Goeker M."/>
        </authorList>
    </citation>
    <scope>NUCLEOTIDE SEQUENCE [LARGE SCALE GENOMIC DNA]</scope>
    <source>
        <strain evidence="6 7">DSM 15867</strain>
    </source>
</reference>
<gene>
    <name evidence="6" type="ORF">GGQ96_003520</name>
</gene>
<feature type="active site" description="Proton donor" evidence="4">
    <location>
        <position position="310"/>
    </location>
</feature>
<accession>A0A7W7EZ51</accession>
<evidence type="ECO:0000256" key="1">
    <source>
        <dbReference type="ARBA" id="ARBA00010088"/>
    </source>
</evidence>
<dbReference type="Proteomes" id="UP000574769">
    <property type="component" value="Unassembled WGS sequence"/>
</dbReference>
<dbReference type="NCBIfam" id="TIGR01250">
    <property type="entry name" value="pro_imino_pep_2"/>
    <property type="match status" value="1"/>
</dbReference>
<evidence type="ECO:0000256" key="4">
    <source>
        <dbReference type="PIRSR" id="PIRSR005539-1"/>
    </source>
</evidence>